<proteinExistence type="predicted"/>
<organism evidence="2 3">
    <name type="scientific">Sphagnum jensenii</name>
    <dbReference type="NCBI Taxonomy" id="128206"/>
    <lineage>
        <taxon>Eukaryota</taxon>
        <taxon>Viridiplantae</taxon>
        <taxon>Streptophyta</taxon>
        <taxon>Embryophyta</taxon>
        <taxon>Bryophyta</taxon>
        <taxon>Sphagnophytina</taxon>
        <taxon>Sphagnopsida</taxon>
        <taxon>Sphagnales</taxon>
        <taxon>Sphagnaceae</taxon>
        <taxon>Sphagnum</taxon>
    </lineage>
</organism>
<dbReference type="InterPro" id="IPR029058">
    <property type="entry name" value="AB_hydrolase_fold"/>
</dbReference>
<evidence type="ECO:0000313" key="3">
    <source>
        <dbReference type="Proteomes" id="UP001497444"/>
    </source>
</evidence>
<protein>
    <recommendedName>
        <fullName evidence="1">Fungal lipase-type domain-containing protein</fullName>
    </recommendedName>
</protein>
<keyword evidence="3" id="KW-1185">Reference proteome</keyword>
<dbReference type="PANTHER" id="PTHR47418">
    <property type="entry name" value="ALPHA/BETA-HYDROLASES SUPERFAMILY PROTEIN"/>
    <property type="match status" value="1"/>
</dbReference>
<sequence>MKLLRKSHRAETRQTVPMQHWEDILRPALQSQDILSTSAFEDGIEKGAVSSGFRKLLVPIAASFKKSFLGAQKWTLSQITAGLWKVHCRHVLENACDSIAGIPISNPLELEEMLEWIYWAMAAYKKDSQSLATFLKINEQDVVKMVPKSGVLQPAYFVAIHHKRKSVVMGIRGTYTTSDLLTDLHSHGVPFCEGVAHAGVLASAQWLLNHEAATLCNILLNHLGYKLVLTGHSLGGSIASLLTMLVRETGGGTYSTSLKIRPSKIFCWGYGSAPCVDRTLATSSNFICNVVLQDDLVARLSPASIEVLRKEIQDTGWSDALKEGRIKTIVEKLEKAELGADNRETVMGKTKHIHSKVATVAGRQSCSSVNTVQNFVDTGDDVSSRMASSSLISTSSTLARSHLSWSSREHTGISEMIEAGMSNNKINLERQRHYIPGILYHILRKQSEAESSYSSTTVHAPPHVHKKSPKAPTKMSAAGFQYVVIRATDPTSRFGRIVLSNTILSDHSCYQYIEGMSDALKRAHAS</sequence>
<reference evidence="2 3" key="1">
    <citation type="submission" date="2024-02" db="EMBL/GenBank/DDBJ databases">
        <authorList>
            <consortium name="ELIXIR-Norway"/>
            <consortium name="Elixir Norway"/>
        </authorList>
    </citation>
    <scope>NUCLEOTIDE SEQUENCE [LARGE SCALE GENOMIC DNA]</scope>
</reference>
<name>A0ABP0WPX0_9BRYO</name>
<dbReference type="Gene3D" id="3.40.50.1820">
    <property type="entry name" value="alpha/beta hydrolase"/>
    <property type="match status" value="1"/>
</dbReference>
<dbReference type="InterPro" id="IPR002921">
    <property type="entry name" value="Fungal_lipase-type"/>
</dbReference>
<dbReference type="EMBL" id="OZ020097">
    <property type="protein sequence ID" value="CAK9268201.1"/>
    <property type="molecule type" value="Genomic_DNA"/>
</dbReference>
<feature type="domain" description="Fungal lipase-type" evidence="1">
    <location>
        <begin position="168"/>
        <end position="303"/>
    </location>
</feature>
<dbReference type="CDD" id="cd00519">
    <property type="entry name" value="Lipase_3"/>
    <property type="match status" value="1"/>
</dbReference>
<accession>A0ABP0WPX0</accession>
<dbReference type="Pfam" id="PF01764">
    <property type="entry name" value="Lipase_3"/>
    <property type="match status" value="1"/>
</dbReference>
<dbReference type="SUPFAM" id="SSF53474">
    <property type="entry name" value="alpha/beta-Hydrolases"/>
    <property type="match status" value="1"/>
</dbReference>
<dbReference type="Proteomes" id="UP001497444">
    <property type="component" value="Chromosome 2"/>
</dbReference>
<evidence type="ECO:0000259" key="1">
    <source>
        <dbReference type="Pfam" id="PF01764"/>
    </source>
</evidence>
<gene>
    <name evidence="2" type="ORF">CSSPJE1EN1_LOCUS13679</name>
</gene>
<evidence type="ECO:0000313" key="2">
    <source>
        <dbReference type="EMBL" id="CAK9268201.1"/>
    </source>
</evidence>